<dbReference type="Gene3D" id="3.30.750.24">
    <property type="entry name" value="STAS domain"/>
    <property type="match status" value="1"/>
</dbReference>
<dbReference type="SUPFAM" id="SSF52091">
    <property type="entry name" value="SpoIIaa-like"/>
    <property type="match status" value="1"/>
</dbReference>
<accession>A0ABS1FBU9</accession>
<evidence type="ECO:0000313" key="3">
    <source>
        <dbReference type="Proteomes" id="UP000652760"/>
    </source>
</evidence>
<proteinExistence type="predicted"/>
<dbReference type="Proteomes" id="UP000652760">
    <property type="component" value="Unassembled WGS sequence"/>
</dbReference>
<dbReference type="InterPro" id="IPR002645">
    <property type="entry name" value="STAS_dom"/>
</dbReference>
<name>A0ABS1FBU9_9PROT</name>
<comment type="caution">
    <text evidence="2">The sequence shown here is derived from an EMBL/GenBank/DDBJ whole genome shotgun (WGS) entry which is preliminary data.</text>
</comment>
<dbReference type="PROSITE" id="PS50801">
    <property type="entry name" value="STAS"/>
    <property type="match status" value="1"/>
</dbReference>
<sequence length="107" mass="11218">MAAFRETAVIACSGPMTLAALEETRDRLRDSLNAAKRIEVDCSGVTDASVCFVQLLLAAGTSAAGRGIDLHIKQPVPAALRDVLERGGFVGKVGSACDGQEFWIGEP</sequence>
<dbReference type="EMBL" id="JAENHM010000070">
    <property type="protein sequence ID" value="MBK1840907.1"/>
    <property type="molecule type" value="Genomic_DNA"/>
</dbReference>
<keyword evidence="3" id="KW-1185">Reference proteome</keyword>
<reference evidence="3" key="1">
    <citation type="submission" date="2021-01" db="EMBL/GenBank/DDBJ databases">
        <title>Genome public.</title>
        <authorList>
            <person name="Liu C."/>
            <person name="Sun Q."/>
        </authorList>
    </citation>
    <scope>NUCLEOTIDE SEQUENCE [LARGE SCALE GENOMIC DNA]</scope>
    <source>
        <strain evidence="3">YIM B02556</strain>
    </source>
</reference>
<dbReference type="InterPro" id="IPR058548">
    <property type="entry name" value="MlaB-like_STAS"/>
</dbReference>
<dbReference type="InterPro" id="IPR036513">
    <property type="entry name" value="STAS_dom_sf"/>
</dbReference>
<evidence type="ECO:0000313" key="2">
    <source>
        <dbReference type="EMBL" id="MBK1840907.1"/>
    </source>
</evidence>
<feature type="domain" description="STAS" evidence="1">
    <location>
        <begin position="1"/>
        <end position="94"/>
    </location>
</feature>
<dbReference type="Pfam" id="PF13466">
    <property type="entry name" value="STAS_2"/>
    <property type="match status" value="1"/>
</dbReference>
<dbReference type="RefSeq" id="WP_200197632.1">
    <property type="nucleotide sequence ID" value="NZ_JAENHM010000070.1"/>
</dbReference>
<evidence type="ECO:0000259" key="1">
    <source>
        <dbReference type="PROSITE" id="PS50801"/>
    </source>
</evidence>
<gene>
    <name evidence="2" type="ORF">JHL17_26230</name>
</gene>
<organism evidence="2 3">
    <name type="scientific">Azospirillum endophyticum</name>
    <dbReference type="NCBI Taxonomy" id="2800326"/>
    <lineage>
        <taxon>Bacteria</taxon>
        <taxon>Pseudomonadati</taxon>
        <taxon>Pseudomonadota</taxon>
        <taxon>Alphaproteobacteria</taxon>
        <taxon>Rhodospirillales</taxon>
        <taxon>Azospirillaceae</taxon>
        <taxon>Azospirillum</taxon>
    </lineage>
</organism>
<protein>
    <submittedName>
        <fullName evidence="2">STAS domain-containing protein</fullName>
    </submittedName>
</protein>